<dbReference type="Proteomes" id="UP001172708">
    <property type="component" value="Unassembled WGS sequence"/>
</dbReference>
<evidence type="ECO:0000313" key="3">
    <source>
        <dbReference type="EMBL" id="MDN4480245.1"/>
    </source>
</evidence>
<reference evidence="3" key="1">
    <citation type="submission" date="2023-06" db="EMBL/GenBank/DDBJ databases">
        <title>Egi l300058.</title>
        <authorList>
            <person name="Gao L."/>
            <person name="Fang B.-Z."/>
            <person name="Li W.-J."/>
        </authorList>
    </citation>
    <scope>NUCLEOTIDE SEQUENCE</scope>
    <source>
        <strain evidence="3">EGI L300058</strain>
    </source>
</reference>
<dbReference type="Pfam" id="PF07859">
    <property type="entry name" value="Abhydrolase_3"/>
    <property type="match status" value="1"/>
</dbReference>
<dbReference type="PANTHER" id="PTHR48081:SF8">
    <property type="entry name" value="ALPHA_BETA HYDROLASE FOLD-3 DOMAIN-CONTAINING PROTEIN-RELATED"/>
    <property type="match status" value="1"/>
</dbReference>
<dbReference type="PANTHER" id="PTHR48081">
    <property type="entry name" value="AB HYDROLASE SUPERFAMILY PROTEIN C4A8.06C"/>
    <property type="match status" value="1"/>
</dbReference>
<evidence type="ECO:0000256" key="1">
    <source>
        <dbReference type="ARBA" id="ARBA00022801"/>
    </source>
</evidence>
<accession>A0ABT8GFQ1</accession>
<gene>
    <name evidence="3" type="ORF">QQX02_04825</name>
</gene>
<keyword evidence="4" id="KW-1185">Reference proteome</keyword>
<evidence type="ECO:0000259" key="2">
    <source>
        <dbReference type="Pfam" id="PF07859"/>
    </source>
</evidence>
<comment type="caution">
    <text evidence="3">The sequence shown here is derived from an EMBL/GenBank/DDBJ whole genome shotgun (WGS) entry which is preliminary data.</text>
</comment>
<evidence type="ECO:0000313" key="4">
    <source>
        <dbReference type="Proteomes" id="UP001172708"/>
    </source>
</evidence>
<name>A0ABT8GFQ1_9MICO</name>
<sequence>MTSRQRHARIGIATSLLQAHDSLEGAPTQRIVTLADIRAFREWAASRATTACAVASSHGLRAIDRDIGGVACTIFRGDEAPQARVVFLHGGGLVAGDRFDGVDVLARHATALALEVWTVEYPLAPEHDFAAMTGAATEVCASAAEDDLPVLLAGQSAGGGIAAATALACREQGIRVDGLMLVCPMLSRLETASTADFADDQAWSVRSTATGWAAAISEASPSPPGERTDLHAMPPTYLDVGTAEVFRDSVVAYAQALWENGCRAELHTWSGAFHASDCVDDEAPPSREAHRAREKWIRRWLVDDL</sequence>
<dbReference type="EMBL" id="JAUHQA010000001">
    <property type="protein sequence ID" value="MDN4480245.1"/>
    <property type="molecule type" value="Genomic_DNA"/>
</dbReference>
<proteinExistence type="predicted"/>
<dbReference type="RefSeq" id="WP_301141605.1">
    <property type="nucleotide sequence ID" value="NZ_JAUHQA010000001.1"/>
</dbReference>
<organism evidence="3 4">
    <name type="scientific">Demequina muriae</name>
    <dbReference type="NCBI Taxonomy" id="3051664"/>
    <lineage>
        <taxon>Bacteria</taxon>
        <taxon>Bacillati</taxon>
        <taxon>Actinomycetota</taxon>
        <taxon>Actinomycetes</taxon>
        <taxon>Micrococcales</taxon>
        <taxon>Demequinaceae</taxon>
        <taxon>Demequina</taxon>
    </lineage>
</organism>
<dbReference type="GO" id="GO:0016787">
    <property type="term" value="F:hydrolase activity"/>
    <property type="evidence" value="ECO:0007669"/>
    <property type="project" value="UniProtKB-KW"/>
</dbReference>
<dbReference type="SUPFAM" id="SSF53474">
    <property type="entry name" value="alpha/beta-Hydrolases"/>
    <property type="match status" value="1"/>
</dbReference>
<feature type="domain" description="Alpha/beta hydrolase fold-3" evidence="2">
    <location>
        <begin position="85"/>
        <end position="275"/>
    </location>
</feature>
<keyword evidence="1 3" id="KW-0378">Hydrolase</keyword>
<dbReference type="InterPro" id="IPR029058">
    <property type="entry name" value="AB_hydrolase_fold"/>
</dbReference>
<dbReference type="InterPro" id="IPR050300">
    <property type="entry name" value="GDXG_lipolytic_enzyme"/>
</dbReference>
<dbReference type="InterPro" id="IPR013094">
    <property type="entry name" value="AB_hydrolase_3"/>
</dbReference>
<protein>
    <submittedName>
        <fullName evidence="3">Alpha/beta hydrolase fold domain-containing protein</fullName>
    </submittedName>
</protein>
<dbReference type="Gene3D" id="3.40.50.1820">
    <property type="entry name" value="alpha/beta hydrolase"/>
    <property type="match status" value="1"/>
</dbReference>